<dbReference type="STRING" id="205130.ENSMAMP00000011204"/>
<name>A0A3Q3LPD1_9TELE</name>
<keyword evidence="1" id="KW-0202">Cytokine</keyword>
<dbReference type="GO" id="GO:0005615">
    <property type="term" value="C:extracellular space"/>
    <property type="evidence" value="ECO:0007669"/>
    <property type="project" value="UniProtKB-KW"/>
</dbReference>
<feature type="domain" description="Chemokine interleukin-8-like" evidence="3">
    <location>
        <begin position="28"/>
        <end position="84"/>
    </location>
</feature>
<dbReference type="PRINTS" id="PR00437">
    <property type="entry name" value="SMALLCYTKCXC"/>
</dbReference>
<protein>
    <submittedName>
        <fullName evidence="4">C-X-C motif chemokine 10-like</fullName>
    </submittedName>
</protein>
<dbReference type="InterPro" id="IPR036048">
    <property type="entry name" value="Interleukin_8-like_sf"/>
</dbReference>
<evidence type="ECO:0000259" key="3">
    <source>
        <dbReference type="Pfam" id="PF00048"/>
    </source>
</evidence>
<dbReference type="OrthoDB" id="8872899at2759"/>
<dbReference type="Ensembl" id="ENSMAMT00000011492.2">
    <property type="protein sequence ID" value="ENSMAMP00000011204.1"/>
    <property type="gene ID" value="ENSMAMG00000007598.2"/>
</dbReference>
<evidence type="ECO:0000313" key="4">
    <source>
        <dbReference type="Ensembl" id="ENSMAMP00000011204.1"/>
    </source>
</evidence>
<proteinExistence type="predicted"/>
<dbReference type="GO" id="GO:0006955">
    <property type="term" value="P:immune response"/>
    <property type="evidence" value="ECO:0007669"/>
    <property type="project" value="InterPro"/>
</dbReference>
<evidence type="ECO:0000313" key="5">
    <source>
        <dbReference type="Proteomes" id="UP000261640"/>
    </source>
</evidence>
<dbReference type="Proteomes" id="UP000261640">
    <property type="component" value="Unplaced"/>
</dbReference>
<keyword evidence="2" id="KW-0732">Signal</keyword>
<dbReference type="PRINTS" id="PR00436">
    <property type="entry name" value="INTERLEUKIN8"/>
</dbReference>
<dbReference type="RefSeq" id="XP_026186390.1">
    <property type="nucleotide sequence ID" value="XM_026330605.2"/>
</dbReference>
<keyword evidence="5" id="KW-1185">Reference proteome</keyword>
<evidence type="ECO:0000256" key="1">
    <source>
        <dbReference type="ARBA" id="ARBA00022514"/>
    </source>
</evidence>
<accession>A0A3Q3LPD1</accession>
<dbReference type="InterPro" id="IPR001811">
    <property type="entry name" value="Chemokine_IL8-like_dom"/>
</dbReference>
<dbReference type="InterPro" id="IPR001089">
    <property type="entry name" value="Chemokine_CXC"/>
</dbReference>
<dbReference type="GO" id="GO:0008009">
    <property type="term" value="F:chemokine activity"/>
    <property type="evidence" value="ECO:0007669"/>
    <property type="project" value="InterPro"/>
</dbReference>
<dbReference type="AlphaFoldDB" id="A0A3Q3LPD1"/>
<dbReference type="Pfam" id="PF00048">
    <property type="entry name" value="IL8"/>
    <property type="match status" value="1"/>
</dbReference>
<reference evidence="4" key="1">
    <citation type="submission" date="2025-08" db="UniProtKB">
        <authorList>
            <consortium name="Ensembl"/>
        </authorList>
    </citation>
    <scope>IDENTIFICATION</scope>
</reference>
<evidence type="ECO:0000256" key="2">
    <source>
        <dbReference type="SAM" id="SignalP"/>
    </source>
</evidence>
<feature type="chain" id="PRO_5018728349" evidence="2">
    <location>
        <begin position="21"/>
        <end position="107"/>
    </location>
</feature>
<feature type="signal peptide" evidence="2">
    <location>
        <begin position="1"/>
        <end position="20"/>
    </location>
</feature>
<sequence>MCSIFKALLLLAVVVYISTAQLNESKEQCLCQRMRNNVGNSKLKDIQIYPATIFCNQVEIVVTANNGLRYCLNPKSNNVIKLLRTIIKKKNTTTTTSSPRSTNTPDI</sequence>
<dbReference type="GeneID" id="113144507"/>
<dbReference type="Gene3D" id="2.40.50.40">
    <property type="match status" value="1"/>
</dbReference>
<organism evidence="4 5">
    <name type="scientific">Mastacembelus armatus</name>
    <name type="common">zig-zag eel</name>
    <dbReference type="NCBI Taxonomy" id="205130"/>
    <lineage>
        <taxon>Eukaryota</taxon>
        <taxon>Metazoa</taxon>
        <taxon>Chordata</taxon>
        <taxon>Craniata</taxon>
        <taxon>Vertebrata</taxon>
        <taxon>Euteleostomi</taxon>
        <taxon>Actinopterygii</taxon>
        <taxon>Neopterygii</taxon>
        <taxon>Teleostei</taxon>
        <taxon>Neoteleostei</taxon>
        <taxon>Acanthomorphata</taxon>
        <taxon>Anabantaria</taxon>
        <taxon>Synbranchiformes</taxon>
        <taxon>Mastacembelidae</taxon>
        <taxon>Mastacembelus</taxon>
    </lineage>
</organism>
<dbReference type="GeneTree" id="ENSGT00410000028337"/>
<dbReference type="SUPFAM" id="SSF54117">
    <property type="entry name" value="Interleukin 8-like chemokines"/>
    <property type="match status" value="1"/>
</dbReference>
<dbReference type="InParanoid" id="A0A3Q3LPD1"/>
<reference evidence="4" key="2">
    <citation type="submission" date="2025-09" db="UniProtKB">
        <authorList>
            <consortium name="Ensembl"/>
        </authorList>
    </citation>
    <scope>IDENTIFICATION</scope>
</reference>